<proteinExistence type="predicted"/>
<dbReference type="OrthoDB" id="646163at2759"/>
<evidence type="ECO:0000313" key="1">
    <source>
        <dbReference type="EMBL" id="KAE7996264.1"/>
    </source>
</evidence>
<dbReference type="Gene3D" id="1.20.120.70">
    <property type="entry name" value="Tobacco mosaic virus-like, coat protein"/>
    <property type="match status" value="1"/>
</dbReference>
<dbReference type="Proteomes" id="UP000327013">
    <property type="component" value="Chromosome 1"/>
</dbReference>
<sequence>MPGYQPHLQIEYTRSFRWVLLSSFCNVLNGLCVVDFDYSSNLSKALKKLMDDLTTREPFSRSKRFSDNVMYVCVDKPQLFAQVAEVMRVLATPQTMLTAAVIKDYFSAIARMRKVIHSQEDGDRVVFSRETFEREFELYWED</sequence>
<dbReference type="EMBL" id="CM017321">
    <property type="protein sequence ID" value="KAE7996264.1"/>
    <property type="molecule type" value="Genomic_DNA"/>
</dbReference>
<dbReference type="InterPro" id="IPR001337">
    <property type="entry name" value="TMV-like_coat"/>
</dbReference>
<organism evidence="1 2">
    <name type="scientific">Carpinus fangiana</name>
    <dbReference type="NCBI Taxonomy" id="176857"/>
    <lineage>
        <taxon>Eukaryota</taxon>
        <taxon>Viridiplantae</taxon>
        <taxon>Streptophyta</taxon>
        <taxon>Embryophyta</taxon>
        <taxon>Tracheophyta</taxon>
        <taxon>Spermatophyta</taxon>
        <taxon>Magnoliopsida</taxon>
        <taxon>eudicotyledons</taxon>
        <taxon>Gunneridae</taxon>
        <taxon>Pentapetalae</taxon>
        <taxon>rosids</taxon>
        <taxon>fabids</taxon>
        <taxon>Fagales</taxon>
        <taxon>Betulaceae</taxon>
        <taxon>Carpinus</taxon>
    </lineage>
</organism>
<dbReference type="SUPFAM" id="SSF47195">
    <property type="entry name" value="TMV-like viral coat proteins"/>
    <property type="match status" value="1"/>
</dbReference>
<evidence type="ECO:0000313" key="2">
    <source>
        <dbReference type="Proteomes" id="UP000327013"/>
    </source>
</evidence>
<dbReference type="InterPro" id="IPR036417">
    <property type="entry name" value="TMV-like_coat_sf"/>
</dbReference>
<dbReference type="GO" id="GO:0005198">
    <property type="term" value="F:structural molecule activity"/>
    <property type="evidence" value="ECO:0007669"/>
    <property type="project" value="InterPro"/>
</dbReference>
<dbReference type="Pfam" id="PF00721">
    <property type="entry name" value="TMV_coat"/>
    <property type="match status" value="1"/>
</dbReference>
<dbReference type="AlphaFoldDB" id="A0A5N6QD29"/>
<keyword evidence="2" id="KW-1185">Reference proteome</keyword>
<reference evidence="1 2" key="1">
    <citation type="submission" date="2019-06" db="EMBL/GenBank/DDBJ databases">
        <title>A chromosomal-level reference genome of Carpinus fangiana (Coryloideae, Betulaceae).</title>
        <authorList>
            <person name="Yang X."/>
            <person name="Wang Z."/>
            <person name="Zhang L."/>
            <person name="Hao G."/>
            <person name="Liu J."/>
            <person name="Yang Y."/>
        </authorList>
    </citation>
    <scope>NUCLEOTIDE SEQUENCE [LARGE SCALE GENOMIC DNA]</scope>
    <source>
        <strain evidence="1">Cfa_2016G</strain>
        <tissue evidence="1">Leaf</tissue>
    </source>
</reference>
<protein>
    <submittedName>
        <fullName evidence="1">Uncharacterized protein</fullName>
    </submittedName>
</protein>
<accession>A0A5N6QD29</accession>
<gene>
    <name evidence="1" type="ORF">FH972_000998</name>
</gene>
<name>A0A5N6QD29_9ROSI</name>